<comment type="caution">
    <text evidence="1">The sequence shown here is derived from an EMBL/GenBank/DDBJ whole genome shotgun (WGS) entry which is preliminary data.</text>
</comment>
<dbReference type="EMBL" id="JASTZU010000041">
    <property type="protein sequence ID" value="MDL4841627.1"/>
    <property type="molecule type" value="Genomic_DNA"/>
</dbReference>
<organism evidence="1 2">
    <name type="scientific">Aquibacillus rhizosphaerae</name>
    <dbReference type="NCBI Taxonomy" id="3051431"/>
    <lineage>
        <taxon>Bacteria</taxon>
        <taxon>Bacillati</taxon>
        <taxon>Bacillota</taxon>
        <taxon>Bacilli</taxon>
        <taxon>Bacillales</taxon>
        <taxon>Bacillaceae</taxon>
        <taxon>Aquibacillus</taxon>
    </lineage>
</organism>
<keyword evidence="2" id="KW-1185">Reference proteome</keyword>
<protein>
    <submittedName>
        <fullName evidence="1">Uncharacterized protein</fullName>
    </submittedName>
</protein>
<evidence type="ECO:0000313" key="2">
    <source>
        <dbReference type="Proteomes" id="UP001235343"/>
    </source>
</evidence>
<name>A0ABT7L8T0_9BACI</name>
<sequence>MELIDELLEELSEVASDYNLELIDQVELNLKLQLIISKIDKVKINFKLEPLQKLIYRKHTKPFDQLLFKAKYKAIQSLIALQHIDNKELFYTNLYLMLANKLYFNSVLRILINSCNAYIVNNQLEDNVKMSQVFIYEK</sequence>
<gene>
    <name evidence="1" type="ORF">QQS35_14395</name>
</gene>
<dbReference type="Proteomes" id="UP001235343">
    <property type="component" value="Unassembled WGS sequence"/>
</dbReference>
<accession>A0ABT7L8T0</accession>
<dbReference type="RefSeq" id="WP_285932906.1">
    <property type="nucleotide sequence ID" value="NZ_JASTZU010000041.1"/>
</dbReference>
<reference evidence="1 2" key="1">
    <citation type="submission" date="2023-06" db="EMBL/GenBank/DDBJ databases">
        <title>Aquibacillus rhizosphaerae LR5S19.</title>
        <authorList>
            <person name="Sun J.-Q."/>
        </authorList>
    </citation>
    <scope>NUCLEOTIDE SEQUENCE [LARGE SCALE GENOMIC DNA]</scope>
    <source>
        <strain evidence="1 2">LR5S19</strain>
    </source>
</reference>
<proteinExistence type="predicted"/>
<evidence type="ECO:0000313" key="1">
    <source>
        <dbReference type="EMBL" id="MDL4841627.1"/>
    </source>
</evidence>